<accession>A0AAE1BS71</accession>
<evidence type="ECO:0000256" key="1">
    <source>
        <dbReference type="SAM" id="MobiDB-lite"/>
    </source>
</evidence>
<dbReference type="Proteomes" id="UP001286313">
    <property type="component" value="Unassembled WGS sequence"/>
</dbReference>
<evidence type="ECO:0000313" key="2">
    <source>
        <dbReference type="EMBL" id="KAK3854484.1"/>
    </source>
</evidence>
<feature type="region of interest" description="Disordered" evidence="1">
    <location>
        <begin position="83"/>
        <end position="119"/>
    </location>
</feature>
<evidence type="ECO:0000313" key="3">
    <source>
        <dbReference type="Proteomes" id="UP001286313"/>
    </source>
</evidence>
<dbReference type="AlphaFoldDB" id="A0AAE1BS71"/>
<dbReference type="EMBL" id="JAWQEG010006558">
    <property type="protein sequence ID" value="KAK3854484.1"/>
    <property type="molecule type" value="Genomic_DNA"/>
</dbReference>
<comment type="caution">
    <text evidence="2">The sequence shown here is derived from an EMBL/GenBank/DDBJ whole genome shotgun (WGS) entry which is preliminary data.</text>
</comment>
<gene>
    <name evidence="2" type="ORF">Pcinc_039048</name>
</gene>
<organism evidence="2 3">
    <name type="scientific">Petrolisthes cinctipes</name>
    <name type="common">Flat porcelain crab</name>
    <dbReference type="NCBI Taxonomy" id="88211"/>
    <lineage>
        <taxon>Eukaryota</taxon>
        <taxon>Metazoa</taxon>
        <taxon>Ecdysozoa</taxon>
        <taxon>Arthropoda</taxon>
        <taxon>Crustacea</taxon>
        <taxon>Multicrustacea</taxon>
        <taxon>Malacostraca</taxon>
        <taxon>Eumalacostraca</taxon>
        <taxon>Eucarida</taxon>
        <taxon>Decapoda</taxon>
        <taxon>Pleocyemata</taxon>
        <taxon>Anomura</taxon>
        <taxon>Galatheoidea</taxon>
        <taxon>Porcellanidae</taxon>
        <taxon>Petrolisthes</taxon>
    </lineage>
</organism>
<sequence length="119" mass="13004">MCPIFQKAHLPQFLLAPSIPPPTASTLPYQDSDNPLQNSFRSFSKSSSTIAPSLLPFPHTSFTYLQEFLHSFSQSSFTPSPKLFHPIPRVSPPSKPFSRGLHSEGQPASQPAGPSLNTI</sequence>
<keyword evidence="3" id="KW-1185">Reference proteome</keyword>
<name>A0AAE1BS71_PETCI</name>
<protein>
    <submittedName>
        <fullName evidence="2">Uncharacterized protein</fullName>
    </submittedName>
</protein>
<reference evidence="2" key="1">
    <citation type="submission" date="2023-10" db="EMBL/GenBank/DDBJ databases">
        <title>Genome assemblies of two species of porcelain crab, Petrolisthes cinctipes and Petrolisthes manimaculis (Anomura: Porcellanidae).</title>
        <authorList>
            <person name="Angst P."/>
        </authorList>
    </citation>
    <scope>NUCLEOTIDE SEQUENCE</scope>
    <source>
        <strain evidence="2">PB745_01</strain>
        <tissue evidence="2">Gill</tissue>
    </source>
</reference>
<proteinExistence type="predicted"/>